<proteinExistence type="predicted"/>
<dbReference type="InterPro" id="IPR011051">
    <property type="entry name" value="RmlC_Cupin_sf"/>
</dbReference>
<keyword evidence="2" id="KW-1185">Reference proteome</keyword>
<evidence type="ECO:0000313" key="2">
    <source>
        <dbReference type="Proteomes" id="UP000770785"/>
    </source>
</evidence>
<sequence length="116" mass="12889">MMNNIVTLQPSSISSVMLRMKTARGLVTEIMHKTDHSKVIVIGLNADVMMRDHVSRVPAKLLVLSGSVMYRDADKSVPLFQYDELTIPIDVLHSLRGIRRGVCLLLMGGDHVYLAS</sequence>
<gene>
    <name evidence="1" type="ORF">GGR27_002480</name>
</gene>
<reference evidence="1 2" key="1">
    <citation type="submission" date="2020-03" db="EMBL/GenBank/DDBJ databases">
        <title>Genomic Encyclopedia of Type Strains, Phase IV (KMG-IV): sequencing the most valuable type-strain genomes for metagenomic binning, comparative biology and taxonomic classification.</title>
        <authorList>
            <person name="Goeker M."/>
        </authorList>
    </citation>
    <scope>NUCLEOTIDE SEQUENCE [LARGE SCALE GENOMIC DNA]</scope>
    <source>
        <strain evidence="1 2">DSM 105096</strain>
    </source>
</reference>
<evidence type="ECO:0000313" key="1">
    <source>
        <dbReference type="EMBL" id="NJC26970.1"/>
    </source>
</evidence>
<dbReference type="Gene3D" id="2.60.120.10">
    <property type="entry name" value="Jelly Rolls"/>
    <property type="match status" value="1"/>
</dbReference>
<dbReference type="SUPFAM" id="SSF51182">
    <property type="entry name" value="RmlC-like cupins"/>
    <property type="match status" value="1"/>
</dbReference>
<organism evidence="1 2">
    <name type="scientific">Neolewinella antarctica</name>
    <dbReference type="NCBI Taxonomy" id="442734"/>
    <lineage>
        <taxon>Bacteria</taxon>
        <taxon>Pseudomonadati</taxon>
        <taxon>Bacteroidota</taxon>
        <taxon>Saprospiria</taxon>
        <taxon>Saprospirales</taxon>
        <taxon>Lewinellaceae</taxon>
        <taxon>Neolewinella</taxon>
    </lineage>
</organism>
<comment type="caution">
    <text evidence="1">The sequence shown here is derived from an EMBL/GenBank/DDBJ whole genome shotgun (WGS) entry which is preliminary data.</text>
</comment>
<dbReference type="RefSeq" id="WP_168037716.1">
    <property type="nucleotide sequence ID" value="NZ_JAATJH010000003.1"/>
</dbReference>
<name>A0ABX0XCI4_9BACT</name>
<protein>
    <submittedName>
        <fullName evidence="1">Uncharacterized protein</fullName>
    </submittedName>
</protein>
<dbReference type="Proteomes" id="UP000770785">
    <property type="component" value="Unassembled WGS sequence"/>
</dbReference>
<dbReference type="EMBL" id="JAATJH010000003">
    <property type="protein sequence ID" value="NJC26970.1"/>
    <property type="molecule type" value="Genomic_DNA"/>
</dbReference>
<accession>A0ABX0XCI4</accession>
<dbReference type="InterPro" id="IPR014710">
    <property type="entry name" value="RmlC-like_jellyroll"/>
</dbReference>